<dbReference type="SMR" id="B4HUJ8"/>
<name>B4HUJ8_DROSE</name>
<dbReference type="SUPFAM" id="SSF56801">
    <property type="entry name" value="Acetyl-CoA synthetase-like"/>
    <property type="match status" value="2"/>
</dbReference>
<dbReference type="GO" id="GO:0005777">
    <property type="term" value="C:peroxisome"/>
    <property type="evidence" value="ECO:0007669"/>
    <property type="project" value="UniProtKB-SubCell"/>
</dbReference>
<dbReference type="HOGENOM" id="CLU_000022_17_0_1"/>
<dbReference type="OMA" id="YEHSAIE"/>
<reference evidence="6 7" key="1">
    <citation type="journal article" date="2007" name="Nature">
        <title>Evolution of genes and genomes on the Drosophila phylogeny.</title>
        <authorList>
            <consortium name="Drosophila 12 Genomes Consortium"/>
            <person name="Clark A.G."/>
            <person name="Eisen M.B."/>
            <person name="Smith D.R."/>
            <person name="Bergman C.M."/>
            <person name="Oliver B."/>
            <person name="Markow T.A."/>
            <person name="Kaufman T.C."/>
            <person name="Kellis M."/>
            <person name="Gelbart W."/>
            <person name="Iyer V.N."/>
            <person name="Pollard D.A."/>
            <person name="Sackton T.B."/>
            <person name="Larracuente A.M."/>
            <person name="Singh N.D."/>
            <person name="Abad J.P."/>
            <person name="Abt D.N."/>
            <person name="Adryan B."/>
            <person name="Aguade M."/>
            <person name="Akashi H."/>
            <person name="Anderson W.W."/>
            <person name="Aquadro C.F."/>
            <person name="Ardell D.H."/>
            <person name="Arguello R."/>
            <person name="Artieri C.G."/>
            <person name="Barbash D.A."/>
            <person name="Barker D."/>
            <person name="Barsanti P."/>
            <person name="Batterham P."/>
            <person name="Batzoglou S."/>
            <person name="Begun D."/>
            <person name="Bhutkar A."/>
            <person name="Blanco E."/>
            <person name="Bosak S.A."/>
            <person name="Bradley R.K."/>
            <person name="Brand A.D."/>
            <person name="Brent M.R."/>
            <person name="Brooks A.N."/>
            <person name="Brown R.H."/>
            <person name="Butlin R.K."/>
            <person name="Caggese C."/>
            <person name="Calvi B.R."/>
            <person name="Bernardo de Carvalho A."/>
            <person name="Caspi A."/>
            <person name="Castrezana S."/>
            <person name="Celniker S.E."/>
            <person name="Chang J.L."/>
            <person name="Chapple C."/>
            <person name="Chatterji S."/>
            <person name="Chinwalla A."/>
            <person name="Civetta A."/>
            <person name="Clifton S.W."/>
            <person name="Comeron J.M."/>
            <person name="Costello J.C."/>
            <person name="Coyne J.A."/>
            <person name="Daub J."/>
            <person name="David R.G."/>
            <person name="Delcher A.L."/>
            <person name="Delehaunty K."/>
            <person name="Do C.B."/>
            <person name="Ebling H."/>
            <person name="Edwards K."/>
            <person name="Eickbush T."/>
            <person name="Evans J.D."/>
            <person name="Filipski A."/>
            <person name="Findeiss S."/>
            <person name="Freyhult E."/>
            <person name="Fulton L."/>
            <person name="Fulton R."/>
            <person name="Garcia A.C."/>
            <person name="Gardiner A."/>
            <person name="Garfield D.A."/>
            <person name="Garvin B.E."/>
            <person name="Gibson G."/>
            <person name="Gilbert D."/>
            <person name="Gnerre S."/>
            <person name="Godfrey J."/>
            <person name="Good R."/>
            <person name="Gotea V."/>
            <person name="Gravely B."/>
            <person name="Greenberg A.J."/>
            <person name="Griffiths-Jones S."/>
            <person name="Gross S."/>
            <person name="Guigo R."/>
            <person name="Gustafson E.A."/>
            <person name="Haerty W."/>
            <person name="Hahn M.W."/>
            <person name="Halligan D.L."/>
            <person name="Halpern A.L."/>
            <person name="Halter G.M."/>
            <person name="Han M.V."/>
            <person name="Heger A."/>
            <person name="Hillier L."/>
            <person name="Hinrichs A.S."/>
            <person name="Holmes I."/>
            <person name="Hoskins R.A."/>
            <person name="Hubisz M.J."/>
            <person name="Hultmark D."/>
            <person name="Huntley M.A."/>
            <person name="Jaffe D.B."/>
            <person name="Jagadeeshan S."/>
            <person name="Jeck W.R."/>
            <person name="Johnson J."/>
            <person name="Jones C.D."/>
            <person name="Jordan W.C."/>
            <person name="Karpen G.H."/>
            <person name="Kataoka E."/>
            <person name="Keightley P.D."/>
            <person name="Kheradpour P."/>
            <person name="Kirkness E.F."/>
            <person name="Koerich L.B."/>
            <person name="Kristiansen K."/>
            <person name="Kudrna D."/>
            <person name="Kulathinal R.J."/>
            <person name="Kumar S."/>
            <person name="Kwok R."/>
            <person name="Lander E."/>
            <person name="Langley C.H."/>
            <person name="Lapoint R."/>
            <person name="Lazzaro B.P."/>
            <person name="Lee S.J."/>
            <person name="Levesque L."/>
            <person name="Li R."/>
            <person name="Lin C.F."/>
            <person name="Lin M.F."/>
            <person name="Lindblad-Toh K."/>
            <person name="Llopart A."/>
            <person name="Long M."/>
            <person name="Low L."/>
            <person name="Lozovsky E."/>
            <person name="Lu J."/>
            <person name="Luo M."/>
            <person name="Machado C.A."/>
            <person name="Makalowski W."/>
            <person name="Marzo M."/>
            <person name="Matsuda M."/>
            <person name="Matzkin L."/>
            <person name="McAllister B."/>
            <person name="McBride C.S."/>
            <person name="McKernan B."/>
            <person name="McKernan K."/>
            <person name="Mendez-Lago M."/>
            <person name="Minx P."/>
            <person name="Mollenhauer M.U."/>
            <person name="Montooth K."/>
            <person name="Mount S.M."/>
            <person name="Mu X."/>
            <person name="Myers E."/>
            <person name="Negre B."/>
            <person name="Newfeld S."/>
            <person name="Nielsen R."/>
            <person name="Noor M.A."/>
            <person name="O'Grady P."/>
            <person name="Pachter L."/>
            <person name="Papaceit M."/>
            <person name="Parisi M.J."/>
            <person name="Parisi M."/>
            <person name="Parts L."/>
            <person name="Pedersen J.S."/>
            <person name="Pesole G."/>
            <person name="Phillippy A.M."/>
            <person name="Ponting C.P."/>
            <person name="Pop M."/>
            <person name="Porcelli D."/>
            <person name="Powell J.R."/>
            <person name="Prohaska S."/>
            <person name="Pruitt K."/>
            <person name="Puig M."/>
            <person name="Quesneville H."/>
            <person name="Ram K.R."/>
            <person name="Rand D."/>
            <person name="Rasmussen M.D."/>
            <person name="Reed L.K."/>
            <person name="Reenan R."/>
            <person name="Reily A."/>
            <person name="Remington K.A."/>
            <person name="Rieger T.T."/>
            <person name="Ritchie M.G."/>
            <person name="Robin C."/>
            <person name="Rogers Y.H."/>
            <person name="Rohde C."/>
            <person name="Rozas J."/>
            <person name="Rubenfield M.J."/>
            <person name="Ruiz A."/>
            <person name="Russo S."/>
            <person name="Salzberg S.L."/>
            <person name="Sanchez-Gracia A."/>
            <person name="Saranga D.J."/>
            <person name="Sato H."/>
            <person name="Schaeffer S.W."/>
            <person name="Schatz M.C."/>
            <person name="Schlenke T."/>
            <person name="Schwartz R."/>
            <person name="Segarra C."/>
            <person name="Singh R.S."/>
            <person name="Sirot L."/>
            <person name="Sirota M."/>
            <person name="Sisneros N.B."/>
            <person name="Smith C.D."/>
            <person name="Smith T.F."/>
            <person name="Spieth J."/>
            <person name="Stage D.E."/>
            <person name="Stark A."/>
            <person name="Stephan W."/>
            <person name="Strausberg R.L."/>
            <person name="Strempel S."/>
            <person name="Sturgill D."/>
            <person name="Sutton G."/>
            <person name="Sutton G.G."/>
            <person name="Tao W."/>
            <person name="Teichmann S."/>
            <person name="Tobari Y.N."/>
            <person name="Tomimura Y."/>
            <person name="Tsolas J.M."/>
            <person name="Valente V.L."/>
            <person name="Venter E."/>
            <person name="Venter J.C."/>
            <person name="Vicario S."/>
            <person name="Vieira F.G."/>
            <person name="Vilella A.J."/>
            <person name="Villasante A."/>
            <person name="Walenz B."/>
            <person name="Wang J."/>
            <person name="Wasserman M."/>
            <person name="Watts T."/>
            <person name="Wilson D."/>
            <person name="Wilson R.K."/>
            <person name="Wing R.A."/>
            <person name="Wolfner M.F."/>
            <person name="Wong A."/>
            <person name="Wong G.K."/>
            <person name="Wu C.I."/>
            <person name="Wu G."/>
            <person name="Yamamoto D."/>
            <person name="Yang H.P."/>
            <person name="Yang S.P."/>
            <person name="Yorke J.A."/>
            <person name="Yoshida K."/>
            <person name="Zdobnov E."/>
            <person name="Zhang P."/>
            <person name="Zhang Y."/>
            <person name="Zimin A.V."/>
            <person name="Baldwin J."/>
            <person name="Abdouelleil A."/>
            <person name="Abdulkadir J."/>
            <person name="Abebe A."/>
            <person name="Abera B."/>
            <person name="Abreu J."/>
            <person name="Acer S.C."/>
            <person name="Aftuck L."/>
            <person name="Alexander A."/>
            <person name="An P."/>
            <person name="Anderson E."/>
            <person name="Anderson S."/>
            <person name="Arachi H."/>
            <person name="Azer M."/>
            <person name="Bachantsang P."/>
            <person name="Barry A."/>
            <person name="Bayul T."/>
            <person name="Berlin A."/>
            <person name="Bessette D."/>
            <person name="Bloom T."/>
            <person name="Blye J."/>
            <person name="Boguslavskiy L."/>
            <person name="Bonnet C."/>
            <person name="Boukhgalter B."/>
            <person name="Bourzgui I."/>
            <person name="Brown A."/>
            <person name="Cahill P."/>
            <person name="Channer S."/>
            <person name="Cheshatsang Y."/>
            <person name="Chuda L."/>
            <person name="Citroen M."/>
            <person name="Collymore A."/>
            <person name="Cooke P."/>
            <person name="Costello M."/>
            <person name="D'Aco K."/>
            <person name="Daza R."/>
            <person name="De Haan G."/>
            <person name="DeGray S."/>
            <person name="DeMaso C."/>
            <person name="Dhargay N."/>
            <person name="Dooley K."/>
            <person name="Dooley E."/>
            <person name="Doricent M."/>
            <person name="Dorje P."/>
            <person name="Dorjee K."/>
            <person name="Dupes A."/>
            <person name="Elong R."/>
            <person name="Falk J."/>
            <person name="Farina A."/>
            <person name="Faro S."/>
            <person name="Ferguson D."/>
            <person name="Fisher S."/>
            <person name="Foley C.D."/>
            <person name="Franke A."/>
            <person name="Friedrich D."/>
            <person name="Gadbois L."/>
            <person name="Gearin G."/>
            <person name="Gearin C.R."/>
            <person name="Giannoukos G."/>
            <person name="Goode T."/>
            <person name="Graham J."/>
            <person name="Grandbois E."/>
            <person name="Grewal S."/>
            <person name="Gyaltsen K."/>
            <person name="Hafez N."/>
            <person name="Hagos B."/>
            <person name="Hall J."/>
            <person name="Henson C."/>
            <person name="Hollinger A."/>
            <person name="Honan T."/>
            <person name="Huard M.D."/>
            <person name="Hughes L."/>
            <person name="Hurhula B."/>
            <person name="Husby M.E."/>
            <person name="Kamat A."/>
            <person name="Kanga B."/>
            <person name="Kashin S."/>
            <person name="Khazanovich D."/>
            <person name="Kisner P."/>
            <person name="Lance K."/>
            <person name="Lara M."/>
            <person name="Lee W."/>
            <person name="Lennon N."/>
            <person name="Letendre F."/>
            <person name="LeVine R."/>
            <person name="Lipovsky A."/>
            <person name="Liu X."/>
            <person name="Liu J."/>
            <person name="Liu S."/>
            <person name="Lokyitsang T."/>
            <person name="Lokyitsang Y."/>
            <person name="Lubonja R."/>
            <person name="Lui A."/>
            <person name="MacDonald P."/>
            <person name="Magnisalis V."/>
            <person name="Maru K."/>
            <person name="Matthews C."/>
            <person name="McCusker W."/>
            <person name="McDonough S."/>
            <person name="Mehta T."/>
            <person name="Meldrim J."/>
            <person name="Meneus L."/>
            <person name="Mihai O."/>
            <person name="Mihalev A."/>
            <person name="Mihova T."/>
            <person name="Mittelman R."/>
            <person name="Mlenga V."/>
            <person name="Montmayeur A."/>
            <person name="Mulrain L."/>
            <person name="Navidi A."/>
            <person name="Naylor J."/>
            <person name="Negash T."/>
            <person name="Nguyen T."/>
            <person name="Nguyen N."/>
            <person name="Nicol R."/>
            <person name="Norbu C."/>
            <person name="Norbu N."/>
            <person name="Novod N."/>
            <person name="O'Neill B."/>
            <person name="Osman S."/>
            <person name="Markiewicz E."/>
            <person name="Oyono O.L."/>
            <person name="Patti C."/>
            <person name="Phunkhang P."/>
            <person name="Pierre F."/>
            <person name="Priest M."/>
            <person name="Raghuraman S."/>
            <person name="Rege F."/>
            <person name="Reyes R."/>
            <person name="Rise C."/>
            <person name="Rogov P."/>
            <person name="Ross K."/>
            <person name="Ryan E."/>
            <person name="Settipalli S."/>
            <person name="Shea T."/>
            <person name="Sherpa N."/>
            <person name="Shi L."/>
            <person name="Shih D."/>
            <person name="Sparrow T."/>
            <person name="Spaulding J."/>
            <person name="Stalker J."/>
            <person name="Stange-Thomann N."/>
            <person name="Stavropoulos S."/>
            <person name="Stone C."/>
            <person name="Strader C."/>
            <person name="Tesfaye S."/>
            <person name="Thomson T."/>
            <person name="Thoulutsang Y."/>
            <person name="Thoulutsang D."/>
            <person name="Topham K."/>
            <person name="Topping I."/>
            <person name="Tsamla T."/>
            <person name="Vassiliev H."/>
            <person name="Vo A."/>
            <person name="Wangchuk T."/>
            <person name="Wangdi T."/>
            <person name="Weiand M."/>
            <person name="Wilkinson J."/>
            <person name="Wilson A."/>
            <person name="Yadav S."/>
            <person name="Young G."/>
            <person name="Yu Q."/>
            <person name="Zembek L."/>
            <person name="Zhong D."/>
            <person name="Zimmer A."/>
            <person name="Zwirko Z."/>
            <person name="Jaffe D.B."/>
            <person name="Alvarez P."/>
            <person name="Brockman W."/>
            <person name="Butler J."/>
            <person name="Chin C."/>
            <person name="Gnerre S."/>
            <person name="Grabherr M."/>
            <person name="Kleber M."/>
            <person name="Mauceli E."/>
            <person name="MacCallum I."/>
        </authorList>
    </citation>
    <scope>NUCLEOTIDE SEQUENCE [LARGE SCALE GENOMIC DNA]</scope>
    <source>
        <strain evidence="7">Rob3c / Tucson 14021-0248.25</strain>
    </source>
</reference>
<keyword evidence="7" id="KW-1185">Reference proteome</keyword>
<dbReference type="Proteomes" id="UP000001292">
    <property type="component" value="Unassembled WGS sequence"/>
</dbReference>
<dbReference type="AlphaFoldDB" id="B4HUJ8"/>
<dbReference type="GO" id="GO:0004467">
    <property type="term" value="F:long-chain fatty acid-CoA ligase activity"/>
    <property type="evidence" value="ECO:0007669"/>
    <property type="project" value="TreeGrafter"/>
</dbReference>
<comment type="similarity">
    <text evidence="2">Belongs to the ATP-dependent AMP-binding enzyme family.</text>
</comment>
<dbReference type="EMBL" id="CH480817">
    <property type="protein sequence ID" value="EDW50619.1"/>
    <property type="molecule type" value="Genomic_DNA"/>
</dbReference>
<dbReference type="Gene3D" id="3.40.50.12780">
    <property type="entry name" value="N-terminal domain of ligase-like"/>
    <property type="match status" value="1"/>
</dbReference>
<evidence type="ECO:0000256" key="3">
    <source>
        <dbReference type="ARBA" id="ARBA00023140"/>
    </source>
</evidence>
<dbReference type="InterPro" id="IPR042099">
    <property type="entry name" value="ANL_N_sf"/>
</dbReference>
<dbReference type="PANTHER" id="PTHR24096:SF353">
    <property type="entry name" value="GH16244P-RELATED"/>
    <property type="match status" value="1"/>
</dbReference>
<dbReference type="PROSITE" id="PS51257">
    <property type="entry name" value="PROKAR_LIPOPROTEIN"/>
    <property type="match status" value="1"/>
</dbReference>
<organism evidence="7">
    <name type="scientific">Drosophila sechellia</name>
    <name type="common">Fruit fly</name>
    <dbReference type="NCBI Taxonomy" id="7238"/>
    <lineage>
        <taxon>Eukaryota</taxon>
        <taxon>Metazoa</taxon>
        <taxon>Ecdysozoa</taxon>
        <taxon>Arthropoda</taxon>
        <taxon>Hexapoda</taxon>
        <taxon>Insecta</taxon>
        <taxon>Pterygota</taxon>
        <taxon>Neoptera</taxon>
        <taxon>Endopterygota</taxon>
        <taxon>Diptera</taxon>
        <taxon>Brachycera</taxon>
        <taxon>Muscomorpha</taxon>
        <taxon>Ephydroidea</taxon>
        <taxon>Drosophilidae</taxon>
        <taxon>Drosophila</taxon>
        <taxon>Sophophora</taxon>
    </lineage>
</organism>
<gene>
    <name evidence="6" type="primary">Dsec\GM14724</name>
    <name evidence="6" type="ORF">Dsec_GM14724</name>
</gene>
<evidence type="ECO:0000256" key="1">
    <source>
        <dbReference type="ARBA" id="ARBA00004275"/>
    </source>
</evidence>
<feature type="domain" description="AMP-dependent synthetase/ligase" evidence="4">
    <location>
        <begin position="77"/>
        <end position="142"/>
    </location>
</feature>
<evidence type="ECO:0000259" key="5">
    <source>
        <dbReference type="Pfam" id="PF13193"/>
    </source>
</evidence>
<dbReference type="STRING" id="7238.B4HUJ8"/>
<accession>B4HUJ8</accession>
<keyword evidence="3" id="KW-0576">Peroxisome</keyword>
<proteinExistence type="inferred from homology"/>
<dbReference type="Gene3D" id="3.30.300.30">
    <property type="match status" value="1"/>
</dbReference>
<dbReference type="Gene3D" id="3.40.50.980">
    <property type="match status" value="1"/>
</dbReference>
<dbReference type="Pfam" id="PF13193">
    <property type="entry name" value="AMP-binding_C"/>
    <property type="match status" value="1"/>
</dbReference>
<dbReference type="InterPro" id="IPR045851">
    <property type="entry name" value="AMP-bd_C_sf"/>
</dbReference>
<evidence type="ECO:0000259" key="4">
    <source>
        <dbReference type="Pfam" id="PF00501"/>
    </source>
</evidence>
<dbReference type="InterPro" id="IPR025110">
    <property type="entry name" value="AMP-bd_C"/>
</dbReference>
<dbReference type="InterPro" id="IPR000873">
    <property type="entry name" value="AMP-dep_synth/lig_dom"/>
</dbReference>
<sequence>MKVASYMRKLGLEQGDFVGVIVRLTTHLTALAYACFFNGTPYHALHTEYEHSAIERLFGITKPRLIFCDGDEFEKVQVLNYTLTELNSTGCLNFNFDEKPNSVGRPVIGIQIKIVNELGEAQGPNVVGEICFNNGQKWSGYYKNAEETKKMQDSENWFHTGDLGYMDEDGYLFIIDRLNDMLKYQTIMYYPSEIESVIAEMPNVVEACVFGIWDPVNGDKAAASVVQKPGTQLEAQDVVEYVSKRIPAKFKQLNGGALIVDHIIQSGNRKPNRAATKAEFLRIMDKN</sequence>
<protein>
    <submittedName>
        <fullName evidence="6">GM14724</fullName>
    </submittedName>
</protein>
<dbReference type="GO" id="GO:0046949">
    <property type="term" value="P:fatty-acyl-CoA biosynthetic process"/>
    <property type="evidence" value="ECO:0007669"/>
    <property type="project" value="TreeGrafter"/>
</dbReference>
<comment type="subcellular location">
    <subcellularLocation>
        <location evidence="1">Peroxisome</location>
    </subcellularLocation>
</comment>
<dbReference type="Pfam" id="PF00501">
    <property type="entry name" value="AMP-binding"/>
    <property type="match status" value="1"/>
</dbReference>
<evidence type="ECO:0000256" key="2">
    <source>
        <dbReference type="ARBA" id="ARBA00006432"/>
    </source>
</evidence>
<dbReference type="PhylomeDB" id="B4HUJ8"/>
<dbReference type="PANTHER" id="PTHR24096">
    <property type="entry name" value="LONG-CHAIN-FATTY-ACID--COA LIGASE"/>
    <property type="match status" value="1"/>
</dbReference>
<evidence type="ECO:0000313" key="7">
    <source>
        <dbReference type="Proteomes" id="UP000001292"/>
    </source>
</evidence>
<feature type="domain" description="AMP-binding enzyme C-terminal" evidence="5">
    <location>
        <begin position="193"/>
        <end position="262"/>
    </location>
</feature>
<dbReference type="FunFam" id="3.30.300.30:FF:000007">
    <property type="entry name" value="4-coumarate--CoA ligase 2"/>
    <property type="match status" value="1"/>
</dbReference>
<evidence type="ECO:0000313" key="6">
    <source>
        <dbReference type="EMBL" id="EDW50619.1"/>
    </source>
</evidence>